<gene>
    <name evidence="2" type="ORF">PVT68_14070</name>
</gene>
<dbReference type="EMBL" id="CP118605">
    <property type="protein sequence ID" value="WGL15891.1"/>
    <property type="molecule type" value="Genomic_DNA"/>
</dbReference>
<reference evidence="2 3" key="1">
    <citation type="submission" date="2023-02" db="EMBL/GenBank/DDBJ databases">
        <title>Description and genomic characterization of Microbulbifer bruguierae sp. nov., isolated from the sediment of mangrove plant Bruguiera sexangula.</title>
        <authorList>
            <person name="Long M."/>
        </authorList>
    </citation>
    <scope>NUCLEOTIDE SEQUENCE [LARGE SCALE GENOMIC DNA]</scope>
    <source>
        <strain evidence="2 3">H12</strain>
    </source>
</reference>
<feature type="domain" description="Amidohydrolase 3" evidence="1">
    <location>
        <begin position="80"/>
        <end position="573"/>
    </location>
</feature>
<dbReference type="RefSeq" id="WP_280319072.1">
    <property type="nucleotide sequence ID" value="NZ_CP118605.1"/>
</dbReference>
<evidence type="ECO:0000259" key="1">
    <source>
        <dbReference type="Pfam" id="PF07969"/>
    </source>
</evidence>
<dbReference type="Proteomes" id="UP001236500">
    <property type="component" value="Chromosome"/>
</dbReference>
<dbReference type="InterPro" id="IPR033932">
    <property type="entry name" value="YtcJ-like"/>
</dbReference>
<dbReference type="Gene3D" id="3.10.310.70">
    <property type="match status" value="1"/>
</dbReference>
<dbReference type="InterPro" id="IPR011059">
    <property type="entry name" value="Metal-dep_hydrolase_composite"/>
</dbReference>
<dbReference type="InterPro" id="IPR032466">
    <property type="entry name" value="Metal_Hydrolase"/>
</dbReference>
<dbReference type="Gene3D" id="2.30.40.10">
    <property type="entry name" value="Urease, subunit C, domain 1"/>
    <property type="match status" value="1"/>
</dbReference>
<keyword evidence="3" id="KW-1185">Reference proteome</keyword>
<dbReference type="SUPFAM" id="SSF51556">
    <property type="entry name" value="Metallo-dependent hydrolases"/>
    <property type="match status" value="1"/>
</dbReference>
<dbReference type="CDD" id="cd01300">
    <property type="entry name" value="YtcJ_like"/>
    <property type="match status" value="1"/>
</dbReference>
<name>A0ABY8NAG6_9GAMM</name>
<sequence>MGTNHMRSHRFPALYFFASTIFAVLVSGCAQRADHVLLGGEIYTMDSTQPRATALAVTDGKFSYVGDEAGVYAQIGPETEVIALEENLVLPGLIDTHTHPGILALFASTDLVAAPDPEPEALLQWLESYAEEHQEIPFIIAGYWRTADFGIEGPDRAMLDQVVSDRPVALMDDSGHSMWLNSKALALMGVSADTPDPAPGLAYYQRGANNEPTGWIKEFTFASIQERIFETADPAVFESNLENFLNYLSSKGVTSLYDGGNLGLHDKVYGVLAQLDREGRLPLRYEGTYHVHLPEQIDSAIAEIKRLRATYAGPHLQFNAVKIHFDGVHEIRTSAVLDDFEDDPGNQGGTLIEQTRLIQFIGELHREKLDLHMHVVGDRATRLALDAYEAAKQNGWDYPQLTLCHLELVDDADIPRFKELGVIANFTPHWFGDLYQGAESSLGERNTHKMRARSFIESGAKVTFSSDVVVPDELERANPFLGMQIGINRQDLAGGANAKVMQPIAERLTLTQLIEGYTINGARQLRKAAELGSITVGKNADLVILKDNIFSRDRYQIHSARISQTMLGGKFVFDDQQVTQHD</sequence>
<accession>A0ABY8NAG6</accession>
<protein>
    <submittedName>
        <fullName evidence="2">Amidohydrolase</fullName>
    </submittedName>
</protein>
<evidence type="ECO:0000313" key="3">
    <source>
        <dbReference type="Proteomes" id="UP001236500"/>
    </source>
</evidence>
<evidence type="ECO:0000313" key="2">
    <source>
        <dbReference type="EMBL" id="WGL15891.1"/>
    </source>
</evidence>
<organism evidence="2 3">
    <name type="scientific">Microbulbifer bruguierae</name>
    <dbReference type="NCBI Taxonomy" id="3029061"/>
    <lineage>
        <taxon>Bacteria</taxon>
        <taxon>Pseudomonadati</taxon>
        <taxon>Pseudomonadota</taxon>
        <taxon>Gammaproteobacteria</taxon>
        <taxon>Cellvibrionales</taxon>
        <taxon>Microbulbiferaceae</taxon>
        <taxon>Microbulbifer</taxon>
    </lineage>
</organism>
<dbReference type="SUPFAM" id="SSF51338">
    <property type="entry name" value="Composite domain of metallo-dependent hydrolases"/>
    <property type="match status" value="1"/>
</dbReference>
<proteinExistence type="predicted"/>
<dbReference type="Gene3D" id="3.20.20.140">
    <property type="entry name" value="Metal-dependent hydrolases"/>
    <property type="match status" value="1"/>
</dbReference>
<dbReference type="InterPro" id="IPR013108">
    <property type="entry name" value="Amidohydro_3"/>
</dbReference>
<dbReference type="PANTHER" id="PTHR22642:SF2">
    <property type="entry name" value="PROTEIN LONG AFTER FAR-RED 3"/>
    <property type="match status" value="1"/>
</dbReference>
<dbReference type="Pfam" id="PF07969">
    <property type="entry name" value="Amidohydro_3"/>
    <property type="match status" value="1"/>
</dbReference>
<dbReference type="PROSITE" id="PS51257">
    <property type="entry name" value="PROKAR_LIPOPROTEIN"/>
    <property type="match status" value="1"/>
</dbReference>
<dbReference type="PANTHER" id="PTHR22642">
    <property type="entry name" value="IMIDAZOLONEPROPIONASE"/>
    <property type="match status" value="1"/>
</dbReference>